<accession>A0A7H1MNI6</accession>
<keyword evidence="2" id="KW-1185">Reference proteome</keyword>
<dbReference type="AlphaFoldDB" id="A0A7H1MNI6"/>
<proteinExistence type="predicted"/>
<protein>
    <submittedName>
        <fullName evidence="1">Uncharacterized protein</fullName>
    </submittedName>
</protein>
<evidence type="ECO:0000313" key="1">
    <source>
        <dbReference type="EMBL" id="QNT65022.1"/>
    </source>
</evidence>
<gene>
    <name evidence="1" type="ORF">FY536_02130</name>
</gene>
<dbReference type="EMBL" id="CP043431">
    <property type="protein sequence ID" value="QNT65022.1"/>
    <property type="molecule type" value="Genomic_DNA"/>
</dbReference>
<reference evidence="1 2" key="1">
    <citation type="submission" date="2019-08" db="EMBL/GenBank/DDBJ databases">
        <authorList>
            <person name="Chang H.C."/>
            <person name="Mun S.Y."/>
        </authorList>
    </citation>
    <scope>NUCLEOTIDE SEQUENCE [LARGE SCALE GENOMIC DNA]</scope>
    <source>
        <strain evidence="1 2">SK</strain>
    </source>
</reference>
<dbReference type="Proteomes" id="UP000516446">
    <property type="component" value="Chromosome"/>
</dbReference>
<dbReference type="RefSeq" id="WP_155279832.1">
    <property type="nucleotide sequence ID" value="NZ_CP144279.1"/>
</dbReference>
<name>A0A7H1MNI6_9LACO</name>
<sequence>MVSAVLASLAGLVIWKKRK</sequence>
<evidence type="ECO:0000313" key="2">
    <source>
        <dbReference type="Proteomes" id="UP000516446"/>
    </source>
</evidence>
<organism evidence="1 2">
    <name type="scientific">Weissella koreensis</name>
    <dbReference type="NCBI Taxonomy" id="165096"/>
    <lineage>
        <taxon>Bacteria</taxon>
        <taxon>Bacillati</taxon>
        <taxon>Bacillota</taxon>
        <taxon>Bacilli</taxon>
        <taxon>Lactobacillales</taxon>
        <taxon>Lactobacillaceae</taxon>
        <taxon>Weissella</taxon>
    </lineage>
</organism>